<evidence type="ECO:0000313" key="8">
    <source>
        <dbReference type="EMBL" id="RNB51243.1"/>
    </source>
</evidence>
<dbReference type="Gene3D" id="2.60.120.260">
    <property type="entry name" value="Galactose-binding domain-like"/>
    <property type="match status" value="1"/>
</dbReference>
<dbReference type="SUPFAM" id="SSF49303">
    <property type="entry name" value="beta-Galactosidase/glucuronidase domain"/>
    <property type="match status" value="1"/>
</dbReference>
<accession>A0A3M8AJD9</accession>
<dbReference type="InterPro" id="IPR013783">
    <property type="entry name" value="Ig-like_fold"/>
</dbReference>
<evidence type="ECO:0000313" key="9">
    <source>
        <dbReference type="Proteomes" id="UP000275048"/>
    </source>
</evidence>
<keyword evidence="3" id="KW-0326">Glycosidase</keyword>
<dbReference type="GO" id="GO:0004553">
    <property type="term" value="F:hydrolase activity, hydrolyzing O-glycosyl compounds"/>
    <property type="evidence" value="ECO:0007669"/>
    <property type="project" value="InterPro"/>
</dbReference>
<feature type="domain" description="Glycoside hydrolase family 2" evidence="7">
    <location>
        <begin position="702"/>
        <end position="802"/>
    </location>
</feature>
<dbReference type="OrthoDB" id="9762066at2"/>
<dbReference type="InterPro" id="IPR032311">
    <property type="entry name" value="DUF4982"/>
</dbReference>
<evidence type="ECO:0000259" key="6">
    <source>
        <dbReference type="Pfam" id="PF16355"/>
    </source>
</evidence>
<dbReference type="Pfam" id="PF02836">
    <property type="entry name" value="Glyco_hydro_2_C"/>
    <property type="match status" value="1"/>
</dbReference>
<feature type="domain" description="Glycoside hydrolase family 2 immunoglobulin-like beta-sandwich" evidence="4">
    <location>
        <begin position="163"/>
        <end position="270"/>
    </location>
</feature>
<dbReference type="Pfam" id="PF16355">
    <property type="entry name" value="DUF4982"/>
    <property type="match status" value="1"/>
</dbReference>
<evidence type="ECO:0000256" key="2">
    <source>
        <dbReference type="ARBA" id="ARBA00022801"/>
    </source>
</evidence>
<keyword evidence="2" id="KW-0378">Hydrolase</keyword>
<dbReference type="InterPro" id="IPR017853">
    <property type="entry name" value="GH"/>
</dbReference>
<evidence type="ECO:0000256" key="3">
    <source>
        <dbReference type="ARBA" id="ARBA00023295"/>
    </source>
</evidence>
<dbReference type="Gene3D" id="3.20.20.80">
    <property type="entry name" value="Glycosidases"/>
    <property type="match status" value="1"/>
</dbReference>
<name>A0A3M8AJD9_9MICO</name>
<keyword evidence="9" id="KW-1185">Reference proteome</keyword>
<evidence type="ECO:0000259" key="5">
    <source>
        <dbReference type="Pfam" id="PF02836"/>
    </source>
</evidence>
<dbReference type="EMBL" id="RHHB01000004">
    <property type="protein sequence ID" value="RNB51243.1"/>
    <property type="molecule type" value="Genomic_DNA"/>
</dbReference>
<dbReference type="AlphaFoldDB" id="A0A3M8AJD9"/>
<dbReference type="InterPro" id="IPR006102">
    <property type="entry name" value="Ig-like_GH2"/>
</dbReference>
<dbReference type="RefSeq" id="WP_122935811.1">
    <property type="nucleotide sequence ID" value="NZ_JBHSNT010000060.1"/>
</dbReference>
<dbReference type="InterPro" id="IPR006103">
    <property type="entry name" value="Glyco_hydro_2_cat"/>
</dbReference>
<dbReference type="Pfam" id="PF18565">
    <property type="entry name" value="Glyco_hydro2_C5"/>
    <property type="match status" value="1"/>
</dbReference>
<evidence type="ECO:0000256" key="1">
    <source>
        <dbReference type="ARBA" id="ARBA00007401"/>
    </source>
</evidence>
<dbReference type="PANTHER" id="PTHR42732:SF1">
    <property type="entry name" value="BETA-MANNOSIDASE"/>
    <property type="match status" value="1"/>
</dbReference>
<comment type="caution">
    <text evidence="8">The sequence shown here is derived from an EMBL/GenBank/DDBJ whole genome shotgun (WGS) entry which is preliminary data.</text>
</comment>
<dbReference type="PANTHER" id="PTHR42732">
    <property type="entry name" value="BETA-GALACTOSIDASE"/>
    <property type="match status" value="1"/>
</dbReference>
<dbReference type="GO" id="GO:0005975">
    <property type="term" value="P:carbohydrate metabolic process"/>
    <property type="evidence" value="ECO:0007669"/>
    <property type="project" value="InterPro"/>
</dbReference>
<feature type="domain" description="Glycoside hydrolase family 2 catalytic" evidence="5">
    <location>
        <begin position="280"/>
        <end position="428"/>
    </location>
</feature>
<dbReference type="InterPro" id="IPR006101">
    <property type="entry name" value="Glyco_hydro_2"/>
</dbReference>
<comment type="similarity">
    <text evidence="1">Belongs to the glycosyl hydrolase 2 family.</text>
</comment>
<dbReference type="InterPro" id="IPR040605">
    <property type="entry name" value="Glyco_hydro2_dom5"/>
</dbReference>
<dbReference type="SUPFAM" id="SSF49785">
    <property type="entry name" value="Galactose-binding domain-like"/>
    <property type="match status" value="1"/>
</dbReference>
<evidence type="ECO:0000259" key="4">
    <source>
        <dbReference type="Pfam" id="PF00703"/>
    </source>
</evidence>
<gene>
    <name evidence="8" type="ORF">EDM22_04185</name>
</gene>
<sequence length="811" mass="87446">MRTTPLNHDWSVSPKRGLFDGIGGEPVPDAVVSLPHDAMLAFERSAEAPSGAHGAYFPGGAVEYSRTLELGADAADRVHALVFDGVYRDAMVFVNDHFAAQRPSGYSRFAVRLDPFLRHDGEPDVIRVEARAHRDSRWYSGLGIHRNVALATGPLVHLALDGVRVSTPGIDDAGALAQVDATVANDGLRTATVVVGVEIDAPDGTVIARGRSPITLLAGESGTVRQRLWLDSPERWDLDSPVLHRARVTVTGGHDGAEVTDADSVRFGIRTLQLDPRHGLRINGRSVKLRGACIHHDNGVIGARSIARAEQRRIELLKAAGFNAIRSAHNPLSPELLDACDRVGMVVMDESFDMWAESKSPFDASLAFPEWWERDLESMVAKDFNHPSVVFYSIGNEIPETGRPHGSRLGRLLAEKVRALDPTRFTTNSINGLVSVIKELPPMGDINDAMADMGTMMTELVSSGLVTRRTEESFAAVDAAGFNYGDGRYGPDATAFPNRVIIGTETFATRIDVGWPLVIANDHVIGDFTWTGWDYLGEAGIGRVDHVEPGGGFGGTSGPFPWQLAWCGDLDITGFRRPASYYREIVYGLRSIPYLAVRRPRTDGLVPAGGPWSWSDTVASWSWSASAGSGTPVVVEVYSDAGEVELLLNGASVGRAPAGPQHRYRAEFEVGFEPGELVAVAYSGGVETGRDTLRSATGGVVLRAEAERNDIRASLDDLAYVTVSLTDDEGIVWPDRDLDVEVAVEGPGQLLGLGSARPDTTESYLASRTRTFDGRAQAVVRPTGAGEITVTVRADGHEPRTVVVRAREEQG</sequence>
<feature type="domain" description="DUF4982" evidence="6">
    <location>
        <begin position="630"/>
        <end position="688"/>
    </location>
</feature>
<dbReference type="Gene3D" id="2.60.40.10">
    <property type="entry name" value="Immunoglobulins"/>
    <property type="match status" value="3"/>
</dbReference>
<organism evidence="8 9">
    <name type="scientific">Agromyces tardus</name>
    <dbReference type="NCBI Taxonomy" id="2583849"/>
    <lineage>
        <taxon>Bacteria</taxon>
        <taxon>Bacillati</taxon>
        <taxon>Actinomycetota</taxon>
        <taxon>Actinomycetes</taxon>
        <taxon>Micrococcales</taxon>
        <taxon>Microbacteriaceae</taxon>
        <taxon>Agromyces</taxon>
    </lineage>
</organism>
<evidence type="ECO:0000259" key="7">
    <source>
        <dbReference type="Pfam" id="PF18565"/>
    </source>
</evidence>
<dbReference type="SUPFAM" id="SSF51445">
    <property type="entry name" value="(Trans)glycosidases"/>
    <property type="match status" value="1"/>
</dbReference>
<proteinExistence type="inferred from homology"/>
<protein>
    <submittedName>
        <fullName evidence="8">DUF4982 domain-containing protein</fullName>
    </submittedName>
</protein>
<dbReference type="InterPro" id="IPR051913">
    <property type="entry name" value="GH2_Domain-Containing"/>
</dbReference>
<dbReference type="InterPro" id="IPR008979">
    <property type="entry name" value="Galactose-bd-like_sf"/>
</dbReference>
<reference evidence="8 9" key="1">
    <citation type="submission" date="2018-10" db="EMBL/GenBank/DDBJ databases">
        <title>Isolation, diversity and antibacterial activity of antinobacteria from the wheat rhizosphere soil.</title>
        <authorList>
            <person name="Sun T."/>
        </authorList>
    </citation>
    <scope>NUCLEOTIDE SEQUENCE [LARGE SCALE GENOMIC DNA]</scope>
    <source>
        <strain evidence="8 9">SJ-23</strain>
    </source>
</reference>
<dbReference type="Proteomes" id="UP000275048">
    <property type="component" value="Unassembled WGS sequence"/>
</dbReference>
<dbReference type="PRINTS" id="PR00132">
    <property type="entry name" value="GLHYDRLASE2"/>
</dbReference>
<dbReference type="InterPro" id="IPR036156">
    <property type="entry name" value="Beta-gal/glucu_dom_sf"/>
</dbReference>
<dbReference type="Pfam" id="PF00703">
    <property type="entry name" value="Glyco_hydro_2"/>
    <property type="match status" value="1"/>
</dbReference>